<sequence>MKGRRTRGFRELLEAREARVALREELFREGRLVLQEGINLPGLPKRLPGDEARLETVGALLVAELGWTPRRTVAGVDGGGAYRMLLFPREEDGRLLKEAAVRLEGELPYGRLLDLDVLTPRGSVSRSALGLPPRRCLICLREAKVCARLGGHRPETLRRRALDLWRVLPV</sequence>
<keyword evidence="2 5" id="KW-0808">Transferase</keyword>
<dbReference type="Proteomes" id="UP000005096">
    <property type="component" value="Chromosome"/>
</dbReference>
<dbReference type="EMBL" id="CM001022">
    <property type="protein sequence ID" value="EFQ23027.1"/>
    <property type="molecule type" value="Genomic_DNA"/>
</dbReference>
<evidence type="ECO:0000313" key="5">
    <source>
        <dbReference type="EMBL" id="EFQ23027.1"/>
    </source>
</evidence>
<keyword evidence="6" id="KW-1185">Reference proteome</keyword>
<dbReference type="HOGENOM" id="CLU_096821_0_0_0"/>
<accession>E3D0K8</accession>
<evidence type="ECO:0000256" key="4">
    <source>
        <dbReference type="ARBA" id="ARBA00048574"/>
    </source>
</evidence>
<gene>
    <name evidence="5" type="ORF">Apau_0598</name>
</gene>
<dbReference type="GO" id="GO:0016829">
    <property type="term" value="F:lyase activity"/>
    <property type="evidence" value="ECO:0007669"/>
    <property type="project" value="UniProtKB-KW"/>
</dbReference>
<dbReference type="InterPro" id="IPR005551">
    <property type="entry name" value="CitX"/>
</dbReference>
<protein>
    <recommendedName>
        <fullName evidence="1">citrate lyase holo-[acyl-carrier protein] synthase</fullName>
        <ecNumber evidence="1">2.7.7.61</ecNumber>
    </recommendedName>
</protein>
<evidence type="ECO:0000256" key="2">
    <source>
        <dbReference type="ARBA" id="ARBA00022679"/>
    </source>
</evidence>
<dbReference type="PaxDb" id="584708-Apau_0598"/>
<dbReference type="GO" id="GO:0051191">
    <property type="term" value="P:prosthetic group biosynthetic process"/>
    <property type="evidence" value="ECO:0007669"/>
    <property type="project" value="InterPro"/>
</dbReference>
<keyword evidence="3" id="KW-0548">Nucleotidyltransferase</keyword>
<dbReference type="Pfam" id="PF03802">
    <property type="entry name" value="CitX"/>
    <property type="match status" value="1"/>
</dbReference>
<dbReference type="GO" id="GO:0050519">
    <property type="term" value="F:holo-citrate lyase synthase activity"/>
    <property type="evidence" value="ECO:0007669"/>
    <property type="project" value="UniProtKB-EC"/>
</dbReference>
<dbReference type="STRING" id="584708.Apau_0598"/>
<evidence type="ECO:0000256" key="1">
    <source>
        <dbReference type="ARBA" id="ARBA00012524"/>
    </source>
</evidence>
<dbReference type="eggNOG" id="COG3697">
    <property type="taxonomic scope" value="Bacteria"/>
</dbReference>
<reference evidence="5 6" key="1">
    <citation type="journal article" date="2010" name="Stand. Genomic Sci.">
        <title>Non-contiguous finished genome sequence of Aminomonas paucivorans type strain (GLU-3).</title>
        <authorList>
            <person name="Pitluck S."/>
            <person name="Yasawong M."/>
            <person name="Held B."/>
            <person name="Lapidus A."/>
            <person name="Nolan M."/>
            <person name="Copeland A."/>
            <person name="Lucas S."/>
            <person name="Del Rio T.G."/>
            <person name="Tice H."/>
            <person name="Cheng J.F."/>
            <person name="Chertkov O."/>
            <person name="Goodwin L."/>
            <person name="Tapia R."/>
            <person name="Han C."/>
            <person name="Liolios K."/>
            <person name="Ivanova N."/>
            <person name="Mavromatis K."/>
            <person name="Ovchinnikova G."/>
            <person name="Pati A."/>
            <person name="Chen A."/>
            <person name="Palaniappan K."/>
            <person name="Land M."/>
            <person name="Hauser L."/>
            <person name="Chang Y.J."/>
            <person name="Jeffries C.D."/>
            <person name="Pukall R."/>
            <person name="Spring S."/>
            <person name="Rohde M."/>
            <person name="Sikorski J."/>
            <person name="Goker M."/>
            <person name="Woyke T."/>
            <person name="Bristow J."/>
            <person name="Eisen J.A."/>
            <person name="Markowitz V."/>
            <person name="Hugenholtz P."/>
            <person name="Kyrpides N.C."/>
            <person name="Klenk H.P."/>
        </authorList>
    </citation>
    <scope>NUCLEOTIDE SEQUENCE [LARGE SCALE GENOMIC DNA]</scope>
    <source>
        <strain evidence="5 6">DSM 12260</strain>
    </source>
</reference>
<name>E3D0K8_9BACT</name>
<evidence type="ECO:0000313" key="6">
    <source>
        <dbReference type="Proteomes" id="UP000005096"/>
    </source>
</evidence>
<dbReference type="AlphaFoldDB" id="E3D0K8"/>
<comment type="catalytic activity">
    <reaction evidence="4">
        <text>apo-[citrate lyase ACP] + 2'-(5''-triphospho-alpha-D-ribosyl)-3'-dephospho-CoA = holo-[citrate lyase ACP] + diphosphate</text>
        <dbReference type="Rhea" id="RHEA:16333"/>
        <dbReference type="Rhea" id="RHEA-COMP:10157"/>
        <dbReference type="Rhea" id="RHEA-COMP:10158"/>
        <dbReference type="ChEBI" id="CHEBI:29999"/>
        <dbReference type="ChEBI" id="CHEBI:33019"/>
        <dbReference type="ChEBI" id="CHEBI:61378"/>
        <dbReference type="ChEBI" id="CHEBI:82683"/>
        <dbReference type="EC" id="2.7.7.61"/>
    </reaction>
</comment>
<keyword evidence="5" id="KW-0456">Lyase</keyword>
<dbReference type="EC" id="2.7.7.61" evidence="1"/>
<proteinExistence type="predicted"/>
<dbReference type="OrthoDB" id="3196716at2"/>
<organism evidence="5 6">
    <name type="scientific">Aminomonas paucivorans DSM 12260</name>
    <dbReference type="NCBI Taxonomy" id="584708"/>
    <lineage>
        <taxon>Bacteria</taxon>
        <taxon>Thermotogati</taxon>
        <taxon>Synergistota</taxon>
        <taxon>Synergistia</taxon>
        <taxon>Synergistales</taxon>
        <taxon>Synergistaceae</taxon>
        <taxon>Aminomonas</taxon>
    </lineage>
</organism>
<dbReference type="RefSeq" id="WP_006300186.1">
    <property type="nucleotide sequence ID" value="NZ_CM001022.1"/>
</dbReference>
<evidence type="ECO:0000256" key="3">
    <source>
        <dbReference type="ARBA" id="ARBA00022695"/>
    </source>
</evidence>